<dbReference type="InterPro" id="IPR011008">
    <property type="entry name" value="Dimeric_a/b-barrel"/>
</dbReference>
<accession>A0A1Q5Q494</accession>
<dbReference type="PANTHER" id="PTHR34474:SF2">
    <property type="entry name" value="SIGNAL TRANSDUCTION PROTEIN TRAP"/>
    <property type="match status" value="1"/>
</dbReference>
<dbReference type="SUPFAM" id="SSF54909">
    <property type="entry name" value="Dimeric alpha+beta barrel"/>
    <property type="match status" value="1"/>
</dbReference>
<dbReference type="Pfam" id="PF03992">
    <property type="entry name" value="ABM"/>
    <property type="match status" value="1"/>
</dbReference>
<protein>
    <recommendedName>
        <fullName evidence="1">ABM domain-containing protein</fullName>
    </recommendedName>
</protein>
<dbReference type="EMBL" id="MQVR01000011">
    <property type="protein sequence ID" value="OKL54625.1"/>
    <property type="molecule type" value="Genomic_DNA"/>
</dbReference>
<dbReference type="OrthoDB" id="5518003at2"/>
<dbReference type="AlphaFoldDB" id="A0A1Q5Q494"/>
<sequence>MSIIVTNEITVPAERGELVAARFAANSQSLKDFDGFEGFQLCRPTDPADDRWLVITHWRDEDAYEAWRSGKDFGASHPKGEKAKGNVDARSVVRHYDVAFAAPGN</sequence>
<reference evidence="3" key="1">
    <citation type="submission" date="2016-12" db="EMBL/GenBank/DDBJ databases">
        <authorList>
            <person name="Meng X."/>
        </authorList>
    </citation>
    <scope>NUCLEOTIDE SEQUENCE [LARGE SCALE GENOMIC DNA]</scope>
    <source>
        <strain evidence="3">DSM 19116</strain>
    </source>
</reference>
<dbReference type="PANTHER" id="PTHR34474">
    <property type="entry name" value="SIGNAL TRANSDUCTION PROTEIN TRAP"/>
    <property type="match status" value="1"/>
</dbReference>
<evidence type="ECO:0000313" key="3">
    <source>
        <dbReference type="Proteomes" id="UP000185628"/>
    </source>
</evidence>
<dbReference type="Proteomes" id="UP000185628">
    <property type="component" value="Unassembled WGS sequence"/>
</dbReference>
<dbReference type="Gene3D" id="3.30.70.100">
    <property type="match status" value="1"/>
</dbReference>
<comment type="caution">
    <text evidence="2">The sequence shown here is derived from an EMBL/GenBank/DDBJ whole genome shotgun (WGS) entry which is preliminary data.</text>
</comment>
<dbReference type="PROSITE" id="PS51725">
    <property type="entry name" value="ABM"/>
    <property type="match status" value="1"/>
</dbReference>
<dbReference type="RefSeq" id="WP_073715952.1">
    <property type="nucleotide sequence ID" value="NZ_MQVR01000011.1"/>
</dbReference>
<evidence type="ECO:0000259" key="1">
    <source>
        <dbReference type="PROSITE" id="PS51725"/>
    </source>
</evidence>
<dbReference type="InterPro" id="IPR050404">
    <property type="entry name" value="Heme-degrading_MO"/>
</dbReference>
<keyword evidence="3" id="KW-1185">Reference proteome</keyword>
<name>A0A1Q5Q494_9ACTO</name>
<dbReference type="InterPro" id="IPR007138">
    <property type="entry name" value="ABM_dom"/>
</dbReference>
<feature type="domain" description="ABM" evidence="1">
    <location>
        <begin position="3"/>
        <end position="93"/>
    </location>
</feature>
<organism evidence="2 3">
    <name type="scientific">Bowdeniella nasicola</name>
    <dbReference type="NCBI Taxonomy" id="208480"/>
    <lineage>
        <taxon>Bacteria</taxon>
        <taxon>Bacillati</taxon>
        <taxon>Actinomycetota</taxon>
        <taxon>Actinomycetes</taxon>
        <taxon>Actinomycetales</taxon>
        <taxon>Actinomycetaceae</taxon>
        <taxon>Bowdeniella</taxon>
    </lineage>
</organism>
<proteinExistence type="predicted"/>
<gene>
    <name evidence="2" type="ORF">BSZ39_03230</name>
</gene>
<evidence type="ECO:0000313" key="2">
    <source>
        <dbReference type="EMBL" id="OKL54625.1"/>
    </source>
</evidence>